<feature type="transmembrane region" description="Helical" evidence="9">
    <location>
        <begin position="168"/>
        <end position="187"/>
    </location>
</feature>
<feature type="region of interest" description="Disordered" evidence="8">
    <location>
        <begin position="21"/>
        <end position="56"/>
    </location>
</feature>
<proteinExistence type="predicted"/>
<comment type="caution">
    <text evidence="11">The sequence shown here is derived from an EMBL/GenBank/DDBJ whole genome shotgun (WGS) entry which is preliminary data.</text>
</comment>
<dbReference type="Gene3D" id="1.20.1540.10">
    <property type="entry name" value="Rhomboid-like"/>
    <property type="match status" value="1"/>
</dbReference>
<evidence type="ECO:0000256" key="6">
    <source>
        <dbReference type="ARBA" id="ARBA00023136"/>
    </source>
</evidence>
<dbReference type="PANTHER" id="PTHR43066:SF26">
    <property type="entry name" value="RHOMBOID PROTEASE GLPG"/>
    <property type="match status" value="1"/>
</dbReference>
<keyword evidence="6 9" id="KW-0472">Membrane</keyword>
<keyword evidence="12" id="KW-1185">Reference proteome</keyword>
<accession>A0A225E0X9</accession>
<feature type="transmembrane region" description="Helical" evidence="9">
    <location>
        <begin position="64"/>
        <end position="86"/>
    </location>
</feature>
<evidence type="ECO:0000256" key="9">
    <source>
        <dbReference type="SAM" id="Phobius"/>
    </source>
</evidence>
<dbReference type="InterPro" id="IPR035952">
    <property type="entry name" value="Rhomboid-like_sf"/>
</dbReference>
<dbReference type="GO" id="GO:0004252">
    <property type="term" value="F:serine-type endopeptidase activity"/>
    <property type="evidence" value="ECO:0007669"/>
    <property type="project" value="InterPro"/>
</dbReference>
<dbReference type="Pfam" id="PF13432">
    <property type="entry name" value="TPR_16"/>
    <property type="match status" value="2"/>
</dbReference>
<feature type="transmembrane region" description="Helical" evidence="9">
    <location>
        <begin position="199"/>
        <end position="219"/>
    </location>
</feature>
<evidence type="ECO:0000256" key="8">
    <source>
        <dbReference type="SAM" id="MobiDB-lite"/>
    </source>
</evidence>
<feature type="transmembrane region" description="Helical" evidence="9">
    <location>
        <begin position="106"/>
        <end position="131"/>
    </location>
</feature>
<dbReference type="AlphaFoldDB" id="A0A225E0X9"/>
<evidence type="ECO:0000256" key="2">
    <source>
        <dbReference type="ARBA" id="ARBA00022475"/>
    </source>
</evidence>
<dbReference type="SUPFAM" id="SSF144091">
    <property type="entry name" value="Rhomboid-like"/>
    <property type="match status" value="1"/>
</dbReference>
<dbReference type="PROSITE" id="PS50005">
    <property type="entry name" value="TPR"/>
    <property type="match status" value="2"/>
</dbReference>
<organism evidence="11 12">
    <name type="scientific">Fimbriiglobus ruber</name>
    <dbReference type="NCBI Taxonomy" id="1908690"/>
    <lineage>
        <taxon>Bacteria</taxon>
        <taxon>Pseudomonadati</taxon>
        <taxon>Planctomycetota</taxon>
        <taxon>Planctomycetia</taxon>
        <taxon>Gemmatales</taxon>
        <taxon>Gemmataceae</taxon>
        <taxon>Fimbriiglobus</taxon>
    </lineage>
</organism>
<dbReference type="Proteomes" id="UP000214646">
    <property type="component" value="Unassembled WGS sequence"/>
</dbReference>
<feature type="repeat" description="TPR" evidence="7">
    <location>
        <begin position="381"/>
        <end position="414"/>
    </location>
</feature>
<keyword evidence="5 9" id="KW-1133">Transmembrane helix</keyword>
<feature type="domain" description="Peptidase S54 rhomboid" evidence="10">
    <location>
        <begin position="104"/>
        <end position="241"/>
    </location>
</feature>
<feature type="repeat" description="TPR" evidence="7">
    <location>
        <begin position="306"/>
        <end position="339"/>
    </location>
</feature>
<dbReference type="SUPFAM" id="SSF48452">
    <property type="entry name" value="TPR-like"/>
    <property type="match status" value="1"/>
</dbReference>
<evidence type="ECO:0000256" key="5">
    <source>
        <dbReference type="ARBA" id="ARBA00022989"/>
    </source>
</evidence>
<dbReference type="GO" id="GO:0016020">
    <property type="term" value="C:membrane"/>
    <property type="evidence" value="ECO:0007669"/>
    <property type="project" value="UniProtKB-SubCell"/>
</dbReference>
<evidence type="ECO:0000313" key="12">
    <source>
        <dbReference type="Proteomes" id="UP000214646"/>
    </source>
</evidence>
<feature type="transmembrane region" description="Helical" evidence="9">
    <location>
        <begin position="143"/>
        <end position="162"/>
    </location>
</feature>
<dbReference type="PANTHER" id="PTHR43066">
    <property type="entry name" value="RHOMBOID-RELATED PROTEIN"/>
    <property type="match status" value="1"/>
</dbReference>
<dbReference type="Pfam" id="PF01694">
    <property type="entry name" value="Rhomboid"/>
    <property type="match status" value="1"/>
</dbReference>
<keyword evidence="4 9" id="KW-0812">Transmembrane</keyword>
<comment type="subcellular location">
    <subcellularLocation>
        <location evidence="1">Membrane</location>
        <topology evidence="1">Multi-pass membrane protein</topology>
    </subcellularLocation>
</comment>
<evidence type="ECO:0000259" key="10">
    <source>
        <dbReference type="Pfam" id="PF01694"/>
    </source>
</evidence>
<evidence type="ECO:0000256" key="7">
    <source>
        <dbReference type="PROSITE-ProRule" id="PRU00339"/>
    </source>
</evidence>
<protein>
    <submittedName>
        <fullName evidence="11">GlpG protein (Membrane protein of glp regulon)</fullName>
    </submittedName>
</protein>
<keyword evidence="2" id="KW-1003">Cell membrane</keyword>
<dbReference type="SMART" id="SM00028">
    <property type="entry name" value="TPR"/>
    <property type="match status" value="4"/>
</dbReference>
<gene>
    <name evidence="11" type="ORF">FRUB_02748</name>
</gene>
<feature type="compositionally biased region" description="Polar residues" evidence="8">
    <location>
        <begin position="37"/>
        <end position="50"/>
    </location>
</feature>
<dbReference type="EMBL" id="NIDE01000004">
    <property type="protein sequence ID" value="OWK43149.1"/>
    <property type="molecule type" value="Genomic_DNA"/>
</dbReference>
<name>A0A225E0X9_9BACT</name>
<dbReference type="InterPro" id="IPR019734">
    <property type="entry name" value="TPR_rpt"/>
</dbReference>
<dbReference type="InterPro" id="IPR011990">
    <property type="entry name" value="TPR-like_helical_dom_sf"/>
</dbReference>
<sequence length="432" mass="48163">MIGILCCQPMCSARNRFQGKGESTMFPHPPPGDSNFEKSQTPPQIETRSPSSDRQKPIPFTFDSLVRCPVTSLVCFAAIVTSSLVWLGRWDGEPMYTDFRVWEGQLWRLATAALLHVNFFHLAFNLYWLWIFGATLERAFGSLKILGVYLLFDIGSSAAEYGLSSPGIGLSGVGYGLFGCLCVLRWKDSKFEGVLNRQIVKLFLGWFVFCWVATQAGIWNVGNEAHAAGAILGGLLGAVMVAGAWWRWLATGGLAVTFLVFLVAGYVKSPSSEELAFAAYHDLEADRNEQAVRRYEAALARNPTDADSWFNLGFVRQRTGQVEGAVDAFQRASKMRPYDQTFRRSWLDAKLSWATDQQMNGHVEDAVTLYREVLAEDKDSAFGWYNLGTAYAALNRLTEARDAFQTASRLKPDEKQFHDALESLPPGVLENK</sequence>
<feature type="transmembrane region" description="Helical" evidence="9">
    <location>
        <begin position="225"/>
        <end position="242"/>
    </location>
</feature>
<evidence type="ECO:0000313" key="11">
    <source>
        <dbReference type="EMBL" id="OWK43149.1"/>
    </source>
</evidence>
<dbReference type="Gene3D" id="1.25.40.10">
    <property type="entry name" value="Tetratricopeptide repeat domain"/>
    <property type="match status" value="2"/>
</dbReference>
<feature type="transmembrane region" description="Helical" evidence="9">
    <location>
        <begin position="249"/>
        <end position="267"/>
    </location>
</feature>
<evidence type="ECO:0000256" key="1">
    <source>
        <dbReference type="ARBA" id="ARBA00004141"/>
    </source>
</evidence>
<keyword evidence="3" id="KW-0997">Cell inner membrane</keyword>
<evidence type="ECO:0000256" key="3">
    <source>
        <dbReference type="ARBA" id="ARBA00022519"/>
    </source>
</evidence>
<keyword evidence="7" id="KW-0802">TPR repeat</keyword>
<dbReference type="InterPro" id="IPR022764">
    <property type="entry name" value="Peptidase_S54_rhomboid_dom"/>
</dbReference>
<evidence type="ECO:0000256" key="4">
    <source>
        <dbReference type="ARBA" id="ARBA00022692"/>
    </source>
</evidence>
<reference evidence="12" key="1">
    <citation type="submission" date="2017-06" db="EMBL/GenBank/DDBJ databases">
        <title>Genome analysis of Fimbriiglobus ruber SP5, the first member of the order Planctomycetales with confirmed chitinolytic capability.</title>
        <authorList>
            <person name="Ravin N.V."/>
            <person name="Rakitin A.L."/>
            <person name="Ivanova A.A."/>
            <person name="Beletsky A.V."/>
            <person name="Kulichevskaya I.S."/>
            <person name="Mardanov A.V."/>
            <person name="Dedysh S.N."/>
        </authorList>
    </citation>
    <scope>NUCLEOTIDE SEQUENCE [LARGE SCALE GENOMIC DNA]</scope>
    <source>
        <strain evidence="12">SP5</strain>
    </source>
</reference>